<feature type="active site" description="Proton donor" evidence="8 10">
    <location>
        <position position="143"/>
    </location>
</feature>
<dbReference type="InterPro" id="IPR036434">
    <property type="entry name" value="Beta_cellobiohydrolase_sf"/>
</dbReference>
<evidence type="ECO:0000256" key="4">
    <source>
        <dbReference type="ARBA" id="ARBA00023157"/>
    </source>
</evidence>
<dbReference type="PROSITE" id="PS00656">
    <property type="entry name" value="GLYCOSYL_HYDROL_F6_2"/>
    <property type="match status" value="1"/>
</dbReference>
<evidence type="ECO:0000256" key="9">
    <source>
        <dbReference type="PIRSR" id="PIRSR001100-2"/>
    </source>
</evidence>
<comment type="caution">
    <text evidence="12">The sequence shown here is derived from an EMBL/GenBank/DDBJ whole genome shotgun (WGS) entry which is preliminary data.</text>
</comment>
<organism evidence="12 13">
    <name type="scientific">Amantichitinum ursilacus</name>
    <dbReference type="NCBI Taxonomy" id="857265"/>
    <lineage>
        <taxon>Bacteria</taxon>
        <taxon>Pseudomonadati</taxon>
        <taxon>Pseudomonadota</taxon>
        <taxon>Betaproteobacteria</taxon>
        <taxon>Neisseriales</taxon>
        <taxon>Chitinibacteraceae</taxon>
        <taxon>Amantichitinum</taxon>
    </lineage>
</organism>
<keyword evidence="13" id="KW-1185">Reference proteome</keyword>
<dbReference type="Gene3D" id="3.20.20.40">
    <property type="entry name" value="1, 4-beta cellobiohydrolase"/>
    <property type="match status" value="1"/>
</dbReference>
<evidence type="ECO:0000313" key="13">
    <source>
        <dbReference type="Proteomes" id="UP000037939"/>
    </source>
</evidence>
<dbReference type="EC" id="3.2.1.-" evidence="11"/>
<feature type="binding site" evidence="9">
    <location>
        <position position="188"/>
    </location>
    <ligand>
        <name>substrate</name>
    </ligand>
</feature>
<dbReference type="EMBL" id="LAQT01000027">
    <property type="protein sequence ID" value="KPC50730.1"/>
    <property type="molecule type" value="Genomic_DNA"/>
</dbReference>
<dbReference type="PIRSF" id="PIRSF001100">
    <property type="entry name" value="Beta_cellobiohydrolase"/>
    <property type="match status" value="1"/>
</dbReference>
<dbReference type="GO" id="GO:0004553">
    <property type="term" value="F:hydrolase activity, hydrolyzing O-glycosyl compounds"/>
    <property type="evidence" value="ECO:0007669"/>
    <property type="project" value="InterPro"/>
</dbReference>
<keyword evidence="6 11" id="KW-0326">Glycosidase</keyword>
<feature type="chain" id="PRO_5005732858" description="Glucanase" evidence="11">
    <location>
        <begin position="21"/>
        <end position="313"/>
    </location>
</feature>
<feature type="binding site" evidence="9">
    <location>
        <position position="258"/>
    </location>
    <ligand>
        <name>substrate</name>
    </ligand>
</feature>
<keyword evidence="5 11" id="KW-0119">Carbohydrate metabolism</keyword>
<dbReference type="AlphaFoldDB" id="A0A0N0XJG1"/>
<dbReference type="GO" id="GO:0030245">
    <property type="term" value="P:cellulose catabolic process"/>
    <property type="evidence" value="ECO:0007669"/>
    <property type="project" value="UniProtKB-KW"/>
</dbReference>
<evidence type="ECO:0000313" key="12">
    <source>
        <dbReference type="EMBL" id="KPC50730.1"/>
    </source>
</evidence>
<dbReference type="Proteomes" id="UP000037939">
    <property type="component" value="Unassembled WGS sequence"/>
</dbReference>
<evidence type="ECO:0000256" key="10">
    <source>
        <dbReference type="PROSITE-ProRule" id="PRU10057"/>
    </source>
</evidence>
<dbReference type="PRINTS" id="PR00733">
    <property type="entry name" value="GLHYDRLASE6"/>
</dbReference>
<keyword evidence="4" id="KW-1015">Disulfide bond</keyword>
<evidence type="ECO:0000256" key="2">
    <source>
        <dbReference type="ARBA" id="ARBA00022801"/>
    </source>
</evidence>
<feature type="signal peptide" evidence="11">
    <location>
        <begin position="1"/>
        <end position="20"/>
    </location>
</feature>
<evidence type="ECO:0000256" key="7">
    <source>
        <dbReference type="ARBA" id="ARBA00023326"/>
    </source>
</evidence>
<dbReference type="InterPro" id="IPR016288">
    <property type="entry name" value="Beta_cellobiohydrolase"/>
</dbReference>
<keyword evidence="2 11" id="KW-0378">Hydrolase</keyword>
<dbReference type="PANTHER" id="PTHR34876">
    <property type="match status" value="1"/>
</dbReference>
<feature type="active site" description="Proton acceptor" evidence="8">
    <location>
        <position position="292"/>
    </location>
</feature>
<keyword evidence="1 11" id="KW-0732">Signal</keyword>
<accession>A0A0N0XJG1</accession>
<dbReference type="STRING" id="857265.WG78_16790"/>
<evidence type="ECO:0000256" key="6">
    <source>
        <dbReference type="ARBA" id="ARBA00023295"/>
    </source>
</evidence>
<keyword evidence="3 11" id="KW-0136">Cellulose degradation</keyword>
<dbReference type="InterPro" id="IPR001524">
    <property type="entry name" value="Glyco_hydro_6_CS"/>
</dbReference>
<reference evidence="12 13" key="1">
    <citation type="submission" date="2015-07" db="EMBL/GenBank/DDBJ databases">
        <title>Draft genome sequence of the Amantichitinum ursilacus IGB-41, a new chitin-degrading bacterium.</title>
        <authorList>
            <person name="Kirstahler P."/>
            <person name="Guenther M."/>
            <person name="Grumaz C."/>
            <person name="Rupp S."/>
            <person name="Zibek S."/>
            <person name="Sohn K."/>
        </authorList>
    </citation>
    <scope>NUCLEOTIDE SEQUENCE [LARGE SCALE GENOMIC DNA]</scope>
    <source>
        <strain evidence="12 13">IGB-41</strain>
    </source>
</reference>
<dbReference type="SUPFAM" id="SSF51989">
    <property type="entry name" value="Glycosyl hydrolases family 6, cellulases"/>
    <property type="match status" value="1"/>
</dbReference>
<dbReference type="PANTHER" id="PTHR34876:SF4">
    <property type="entry name" value="1,4-BETA-D-GLUCAN CELLOBIOHYDROLASE C-RELATED"/>
    <property type="match status" value="1"/>
</dbReference>
<dbReference type="RefSeq" id="WP_053938965.1">
    <property type="nucleotide sequence ID" value="NZ_LAQT01000027.1"/>
</dbReference>
<feature type="binding site" evidence="9">
    <location>
        <position position="68"/>
    </location>
    <ligand>
        <name>substrate</name>
    </ligand>
</feature>
<evidence type="ECO:0000256" key="8">
    <source>
        <dbReference type="PIRSR" id="PIRSR001100-1"/>
    </source>
</evidence>
<name>A0A0N0XJG1_9NEIS</name>
<feature type="binding site" evidence="9">
    <location>
        <position position="215"/>
    </location>
    <ligand>
        <name>substrate</name>
    </ligand>
</feature>
<feature type="binding site" evidence="9">
    <location>
        <position position="286"/>
    </location>
    <ligand>
        <name>substrate</name>
    </ligand>
</feature>
<evidence type="ECO:0000256" key="1">
    <source>
        <dbReference type="ARBA" id="ARBA00022729"/>
    </source>
</evidence>
<dbReference type="Pfam" id="PF01341">
    <property type="entry name" value="Glyco_hydro_6"/>
    <property type="match status" value="1"/>
</dbReference>
<protein>
    <recommendedName>
        <fullName evidence="11">Glucanase</fullName>
        <ecNumber evidence="11">3.2.1.-</ecNumber>
    </recommendedName>
</protein>
<evidence type="ECO:0000256" key="5">
    <source>
        <dbReference type="ARBA" id="ARBA00023277"/>
    </source>
</evidence>
<comment type="similarity">
    <text evidence="11">Belongs to the glycosyl hydrolase family 6.</text>
</comment>
<keyword evidence="7 11" id="KW-0624">Polysaccharide degradation</keyword>
<evidence type="ECO:0000256" key="11">
    <source>
        <dbReference type="RuleBase" id="RU361186"/>
    </source>
</evidence>
<gene>
    <name evidence="12" type="primary">celB</name>
    <name evidence="12" type="ORF">WG78_16790</name>
</gene>
<feature type="binding site" evidence="9">
    <location>
        <position position="185"/>
    </location>
    <ligand>
        <name>substrate</name>
    </ligand>
</feature>
<evidence type="ECO:0000256" key="3">
    <source>
        <dbReference type="ARBA" id="ARBA00023001"/>
    </source>
</evidence>
<proteinExistence type="inferred from homology"/>
<sequence>MWLKPCSTLLLLTLAGALHAAEPVRPDAASAFYVNPDSNAAQWLNAHRDDPRADAIRSAIASQPTALWFGGWSADVRGAVERYISAAAVRGQLPLLVAYNVPQRDCGQYSKGGAASASAYQTWIESFFDGIGPRAALVVLEPDALAQMDCLNAADKALRLQLLRHALDYARSHASASRVYLDAGHSGWLAPAEAARRLTAAGVAQARGFALNVSNYGTTAANTAYGKQVAAALQQQGIRAHFVIDTSRNGNGPLGSQWCDAPGRKLGTPATQYAGEDGLDAVLWIKPPGNADGCAAKAGTFDADLANKLINGD</sequence>